<proteinExistence type="predicted"/>
<accession>A0A1I7MHZ4</accession>
<dbReference type="InterPro" id="IPR001017">
    <property type="entry name" value="DH_E1"/>
</dbReference>
<organism evidence="5 6">
    <name type="scientific">Micrococcus terreus</name>
    <dbReference type="NCBI Taxonomy" id="574650"/>
    <lineage>
        <taxon>Bacteria</taxon>
        <taxon>Bacillati</taxon>
        <taxon>Actinomycetota</taxon>
        <taxon>Actinomycetes</taxon>
        <taxon>Micrococcales</taxon>
        <taxon>Micrococcaceae</taxon>
        <taxon>Micrococcus</taxon>
    </lineage>
</organism>
<name>A0A1I7MHZ4_9MICC</name>
<dbReference type="NCBIfam" id="TIGR03181">
    <property type="entry name" value="PDH_E1_alph_x"/>
    <property type="match status" value="1"/>
</dbReference>
<dbReference type="InterPro" id="IPR050771">
    <property type="entry name" value="Alpha-ketoacid_DH_E1_comp"/>
</dbReference>
<dbReference type="PANTHER" id="PTHR43380:SF1">
    <property type="entry name" value="2-OXOISOVALERATE DEHYDROGENASE SUBUNIT ALPHA, MITOCHONDRIAL"/>
    <property type="match status" value="1"/>
</dbReference>
<dbReference type="InterPro" id="IPR029061">
    <property type="entry name" value="THDP-binding"/>
</dbReference>
<sequence length="392" mass="42948">MGSVTLNTPPTGLPQLPEPDLLQLLSPEGTLSTEHDLDPWAVEVTPELLAELHRHLTEIRRLDTEATHLQRQGELALWPPLLGQEAAQVGSALALQEKDYIFPSYRENGALYLRGVDPLGLIRMWRGSTFCGWAPSEHRVGAQQIIIGAQSLHAVGYAMGAAMDGEASATVAYFGDGATSQGDVNEAMVFAASYQAPVVFFCQNNHWAISEPVGLQARRHIADRPWGFGIPSMRVDGNDVLAVLAATRRATERARNGGGPTFIEAVTYRMGPHTTADDPQRYRPEGELEAWRAKDPIDRVEKLIQRRGEDLDAVKNASQQAADALAARIRSGLAQSEEPGPAELFDHVYAEPHSELERQREHYRLYLEQFGDHSLPARSDAAALSTASGTDH</sequence>
<comment type="cofactor">
    <cofactor evidence="1">
        <name>thiamine diphosphate</name>
        <dbReference type="ChEBI" id="CHEBI:58937"/>
    </cofactor>
</comment>
<protein>
    <submittedName>
        <fullName evidence="5">Pyruvate dehydrogenase E1 component alpha subunit</fullName>
    </submittedName>
</protein>
<dbReference type="Gene3D" id="3.40.50.970">
    <property type="match status" value="1"/>
</dbReference>
<evidence type="ECO:0000259" key="4">
    <source>
        <dbReference type="Pfam" id="PF00676"/>
    </source>
</evidence>
<dbReference type="RefSeq" id="WP_091695131.1">
    <property type="nucleotide sequence ID" value="NZ_CBDRLN010000001.1"/>
</dbReference>
<evidence type="ECO:0000313" key="6">
    <source>
        <dbReference type="Proteomes" id="UP000198881"/>
    </source>
</evidence>
<dbReference type="PANTHER" id="PTHR43380">
    <property type="entry name" value="2-OXOISOVALERATE DEHYDROGENASE SUBUNIT ALPHA, MITOCHONDRIAL"/>
    <property type="match status" value="1"/>
</dbReference>
<evidence type="ECO:0000256" key="1">
    <source>
        <dbReference type="ARBA" id="ARBA00001964"/>
    </source>
</evidence>
<dbReference type="Proteomes" id="UP000198881">
    <property type="component" value="Unassembled WGS sequence"/>
</dbReference>
<keyword evidence="6" id="KW-1185">Reference proteome</keyword>
<dbReference type="CDD" id="cd02000">
    <property type="entry name" value="TPP_E1_PDC_ADC_BCADC"/>
    <property type="match status" value="1"/>
</dbReference>
<feature type="domain" description="Dehydrogenase E1 component" evidence="4">
    <location>
        <begin position="60"/>
        <end position="313"/>
    </location>
</feature>
<dbReference type="SUPFAM" id="SSF52518">
    <property type="entry name" value="Thiamin diphosphate-binding fold (THDP-binding)"/>
    <property type="match status" value="1"/>
</dbReference>
<dbReference type="GO" id="GO:0000287">
    <property type="term" value="F:magnesium ion binding"/>
    <property type="evidence" value="ECO:0007669"/>
    <property type="project" value="UniProtKB-ARBA"/>
</dbReference>
<dbReference type="EMBL" id="FPCG01000002">
    <property type="protein sequence ID" value="SFV21527.1"/>
    <property type="molecule type" value="Genomic_DNA"/>
</dbReference>
<evidence type="ECO:0000256" key="3">
    <source>
        <dbReference type="ARBA" id="ARBA00023052"/>
    </source>
</evidence>
<dbReference type="STRING" id="574650.SAMN04487966_102401"/>
<reference evidence="5 6" key="1">
    <citation type="submission" date="2016-10" db="EMBL/GenBank/DDBJ databases">
        <authorList>
            <person name="de Groot N.N."/>
        </authorList>
    </citation>
    <scope>NUCLEOTIDE SEQUENCE [LARGE SCALE GENOMIC DNA]</scope>
    <source>
        <strain evidence="5 6">CGMCC 1.7054</strain>
    </source>
</reference>
<gene>
    <name evidence="5" type="ORF">SAMN04487966_102401</name>
</gene>
<keyword evidence="5" id="KW-0670">Pyruvate</keyword>
<dbReference type="GO" id="GO:0009083">
    <property type="term" value="P:branched-chain amino acid catabolic process"/>
    <property type="evidence" value="ECO:0007669"/>
    <property type="project" value="TreeGrafter"/>
</dbReference>
<evidence type="ECO:0000313" key="5">
    <source>
        <dbReference type="EMBL" id="SFV21527.1"/>
    </source>
</evidence>
<dbReference type="OrthoDB" id="9766715at2"/>
<keyword evidence="3" id="KW-0786">Thiamine pyrophosphate</keyword>
<evidence type="ECO:0000256" key="2">
    <source>
        <dbReference type="ARBA" id="ARBA00023002"/>
    </source>
</evidence>
<dbReference type="Pfam" id="PF00676">
    <property type="entry name" value="E1_dh"/>
    <property type="match status" value="1"/>
</dbReference>
<dbReference type="GO" id="GO:0016624">
    <property type="term" value="F:oxidoreductase activity, acting on the aldehyde or oxo group of donors, disulfide as acceptor"/>
    <property type="evidence" value="ECO:0007669"/>
    <property type="project" value="InterPro"/>
</dbReference>
<dbReference type="InterPro" id="IPR017596">
    <property type="entry name" value="PdhA/BkdA"/>
</dbReference>
<dbReference type="AlphaFoldDB" id="A0A1I7MHZ4"/>
<keyword evidence="2" id="KW-0560">Oxidoreductase</keyword>